<dbReference type="EMBL" id="CP002588">
    <property type="protein sequence ID" value="AEA47742.1"/>
    <property type="molecule type" value="Genomic_DNA"/>
</dbReference>
<evidence type="ECO:0000313" key="2">
    <source>
        <dbReference type="Proteomes" id="UP000008136"/>
    </source>
</evidence>
<dbReference type="RefSeq" id="WP_013684398.1">
    <property type="nucleotide sequence ID" value="NC_015320.1"/>
</dbReference>
<proteinExistence type="predicted"/>
<dbReference type="AlphaFoldDB" id="F2KQK9"/>
<name>F2KQK9_ARCVS</name>
<keyword evidence="2" id="KW-1185">Reference proteome</keyword>
<reference evidence="1 2" key="1">
    <citation type="submission" date="2011-03" db="EMBL/GenBank/DDBJ databases">
        <title>The complete genome of Archaeoglobus veneficus SNP6.</title>
        <authorList>
            <consortium name="US DOE Joint Genome Institute (JGI-PGF)"/>
            <person name="Lucas S."/>
            <person name="Copeland A."/>
            <person name="Lapidus A."/>
            <person name="Bruce D."/>
            <person name="Goodwin L."/>
            <person name="Pitluck S."/>
            <person name="Kyrpides N."/>
            <person name="Mavromatis K."/>
            <person name="Pagani I."/>
            <person name="Ivanova N."/>
            <person name="Mikhailova N."/>
            <person name="Lu M."/>
            <person name="Detter J.C."/>
            <person name="Tapia R."/>
            <person name="Han C."/>
            <person name="Land M."/>
            <person name="Hauser L."/>
            <person name="Markowitz V."/>
            <person name="Cheng J.-F."/>
            <person name="Hugenholtz P."/>
            <person name="Woyke T."/>
            <person name="Wu D."/>
            <person name="Spring S."/>
            <person name="Brambilla E."/>
            <person name="Klenk H.-P."/>
            <person name="Eisen J.A."/>
        </authorList>
    </citation>
    <scope>NUCLEOTIDE SEQUENCE [LARGE SCALE GENOMIC DNA]</scope>
    <source>
        <strain>SNP6</strain>
    </source>
</reference>
<evidence type="ECO:0000313" key="1">
    <source>
        <dbReference type="EMBL" id="AEA47742.1"/>
    </source>
</evidence>
<dbReference type="GeneID" id="10394873"/>
<protein>
    <submittedName>
        <fullName evidence="1">Uncharacterized protein</fullName>
    </submittedName>
</protein>
<sequence>MTLDGRVRVILLILAVLISVDVALLLNTPIYTGPTTDRVRSLDEISVLRIGEVIITDRNGGWVLSSVQYPGGILRGENYTGGDYSPNITVTNDTISFNIGILITHLNETGKRERELKIIERTFSSHTLEDFKKVERNILVSFDTTGLKTFRYSTDIPKPVNCSIIKSIELRTPVLAEKNGELTYAWQKTFVATIVVKKGDCEDTSRNPAN</sequence>
<dbReference type="STRING" id="693661.Arcve_1744"/>
<dbReference type="HOGENOM" id="CLU_1307767_0_0_2"/>
<accession>F2KQK9</accession>
<dbReference type="Proteomes" id="UP000008136">
    <property type="component" value="Chromosome"/>
</dbReference>
<dbReference type="KEGG" id="ave:Arcve_1744"/>
<organism evidence="1 2">
    <name type="scientific">Archaeoglobus veneficus (strain DSM 11195 / SNP6)</name>
    <dbReference type="NCBI Taxonomy" id="693661"/>
    <lineage>
        <taxon>Archaea</taxon>
        <taxon>Methanobacteriati</taxon>
        <taxon>Methanobacteriota</taxon>
        <taxon>Archaeoglobi</taxon>
        <taxon>Archaeoglobales</taxon>
        <taxon>Archaeoglobaceae</taxon>
        <taxon>Archaeoglobus</taxon>
    </lineage>
</organism>
<gene>
    <name evidence="1" type="ordered locus">Arcve_1744</name>
</gene>